<organism evidence="4">
    <name type="scientific">Medioppia subpectinata</name>
    <dbReference type="NCBI Taxonomy" id="1979941"/>
    <lineage>
        <taxon>Eukaryota</taxon>
        <taxon>Metazoa</taxon>
        <taxon>Ecdysozoa</taxon>
        <taxon>Arthropoda</taxon>
        <taxon>Chelicerata</taxon>
        <taxon>Arachnida</taxon>
        <taxon>Acari</taxon>
        <taxon>Acariformes</taxon>
        <taxon>Sarcoptiformes</taxon>
        <taxon>Oribatida</taxon>
        <taxon>Brachypylina</taxon>
        <taxon>Oppioidea</taxon>
        <taxon>Oppiidae</taxon>
        <taxon>Medioppia</taxon>
    </lineage>
</organism>
<feature type="domain" description="SH3" evidence="3">
    <location>
        <begin position="49"/>
        <end position="111"/>
    </location>
</feature>
<dbReference type="SMART" id="SM00326">
    <property type="entry name" value="SH3"/>
    <property type="match status" value="2"/>
</dbReference>
<evidence type="ECO:0000259" key="3">
    <source>
        <dbReference type="PROSITE" id="PS50002"/>
    </source>
</evidence>
<dbReference type="EMBL" id="CAJPIZ010008977">
    <property type="protein sequence ID" value="CAG2111513.1"/>
    <property type="molecule type" value="Genomic_DNA"/>
</dbReference>
<dbReference type="Pfam" id="PF00018">
    <property type="entry name" value="SH3_1"/>
    <property type="match status" value="2"/>
</dbReference>
<dbReference type="GO" id="GO:0046330">
    <property type="term" value="P:positive regulation of JNK cascade"/>
    <property type="evidence" value="ECO:0007669"/>
    <property type="project" value="TreeGrafter"/>
</dbReference>
<keyword evidence="5" id="KW-1185">Reference proteome</keyword>
<dbReference type="PROSITE" id="PS50002">
    <property type="entry name" value="SH3"/>
    <property type="match status" value="2"/>
</dbReference>
<reference evidence="4" key="1">
    <citation type="submission" date="2020-11" db="EMBL/GenBank/DDBJ databases">
        <authorList>
            <person name="Tran Van P."/>
        </authorList>
    </citation>
    <scope>NUCLEOTIDE SEQUENCE</scope>
</reference>
<dbReference type="GO" id="GO:0032436">
    <property type="term" value="P:positive regulation of proteasomal ubiquitin-dependent protein catabolic process"/>
    <property type="evidence" value="ECO:0007669"/>
    <property type="project" value="TreeGrafter"/>
</dbReference>
<evidence type="ECO:0000313" key="5">
    <source>
        <dbReference type="Proteomes" id="UP000759131"/>
    </source>
</evidence>
<sequence>MCFDLSFKKGDIIILRKRIDQNWFHGELNNKSGFLPASYVQVLVPPPSPVPPQCKALYDFRVTDVEEKDCLSFAKNDVITVIRRVDENWAEGKLMDRIGIFPISFVEMNVSARALMKLASINTNTPSRCAPPAPIAVTPGTTTSPEPTTSGALLSAHNTAGTTTTVTTASGGTISAPFVSQSALSHTTAVNSPPQPSSVTGVKLSSPSVNAAANQHTNTGPVVAVMPVTG</sequence>
<evidence type="ECO:0000313" key="4">
    <source>
        <dbReference type="EMBL" id="CAD7631083.1"/>
    </source>
</evidence>
<proteinExistence type="predicted"/>
<dbReference type="SUPFAM" id="SSF50044">
    <property type="entry name" value="SH3-domain"/>
    <property type="match status" value="2"/>
</dbReference>
<dbReference type="InterPro" id="IPR036028">
    <property type="entry name" value="SH3-like_dom_sf"/>
</dbReference>
<dbReference type="PANTHER" id="PTHR14167:SF51">
    <property type="entry name" value="RING-TYPE E3 UBIQUITIN TRANSFERASE"/>
    <property type="match status" value="1"/>
</dbReference>
<keyword evidence="1 2" id="KW-0728">SH3 domain</keyword>
<dbReference type="Gene3D" id="2.30.30.40">
    <property type="entry name" value="SH3 Domains"/>
    <property type="match status" value="2"/>
</dbReference>
<name>A0A7R9KZL2_9ACAR</name>
<dbReference type="EMBL" id="OC863552">
    <property type="protein sequence ID" value="CAD7631083.1"/>
    <property type="molecule type" value="Genomic_DNA"/>
</dbReference>
<dbReference type="PANTHER" id="PTHR14167">
    <property type="entry name" value="SH3 DOMAIN-CONTAINING"/>
    <property type="match status" value="1"/>
</dbReference>
<dbReference type="OrthoDB" id="2163411at2759"/>
<dbReference type="GO" id="GO:0016567">
    <property type="term" value="P:protein ubiquitination"/>
    <property type="evidence" value="ECO:0007669"/>
    <property type="project" value="TreeGrafter"/>
</dbReference>
<dbReference type="InterPro" id="IPR001452">
    <property type="entry name" value="SH3_domain"/>
</dbReference>
<dbReference type="Proteomes" id="UP000759131">
    <property type="component" value="Unassembled WGS sequence"/>
</dbReference>
<dbReference type="FunFam" id="2.30.30.40:FF:000063">
    <property type="entry name" value="Putative E3 ubiquitin-protein ligase SH3RF1"/>
    <property type="match status" value="1"/>
</dbReference>
<accession>A0A7R9KZL2</accession>
<evidence type="ECO:0000256" key="2">
    <source>
        <dbReference type="PROSITE-ProRule" id="PRU00192"/>
    </source>
</evidence>
<gene>
    <name evidence="4" type="ORF">OSB1V03_LOCUS11493</name>
</gene>
<feature type="domain" description="SH3" evidence="3">
    <location>
        <begin position="1"/>
        <end position="45"/>
    </location>
</feature>
<dbReference type="PRINTS" id="PR00452">
    <property type="entry name" value="SH3DOMAIN"/>
</dbReference>
<evidence type="ECO:0000256" key="1">
    <source>
        <dbReference type="ARBA" id="ARBA00022443"/>
    </source>
</evidence>
<dbReference type="GO" id="GO:0061630">
    <property type="term" value="F:ubiquitin protein ligase activity"/>
    <property type="evidence" value="ECO:0007669"/>
    <property type="project" value="TreeGrafter"/>
</dbReference>
<dbReference type="InterPro" id="IPR050384">
    <property type="entry name" value="Endophilin_SH3RF"/>
</dbReference>
<dbReference type="AlphaFoldDB" id="A0A7R9KZL2"/>
<dbReference type="CDD" id="cd11787">
    <property type="entry name" value="SH3_SH3RF_2"/>
    <property type="match status" value="1"/>
</dbReference>
<feature type="non-terminal residue" evidence="4">
    <location>
        <position position="1"/>
    </location>
</feature>
<protein>
    <recommendedName>
        <fullName evidence="3">SH3 domain-containing protein</fullName>
    </recommendedName>
</protein>